<protein>
    <recommendedName>
        <fullName evidence="1">PIN domain-containing protein</fullName>
    </recommendedName>
</protein>
<dbReference type="Pfam" id="PF01850">
    <property type="entry name" value="PIN"/>
    <property type="match status" value="1"/>
</dbReference>
<dbReference type="PANTHER" id="PTHR36173">
    <property type="entry name" value="RIBONUCLEASE VAPC16-RELATED"/>
    <property type="match status" value="1"/>
</dbReference>
<evidence type="ECO:0000259" key="1">
    <source>
        <dbReference type="Pfam" id="PF01850"/>
    </source>
</evidence>
<reference evidence="3" key="1">
    <citation type="journal article" date="2011" name="Proc. Natl. Acad. Sci. U.S.A.">
        <title>Genomic insights into the physiology and ecology of the marine filamentous cyanobacterium Lyngbya majuscula.</title>
        <authorList>
            <person name="Jones A.C."/>
            <person name="Monroe E.A."/>
            <person name="Podell S."/>
            <person name="Hess W.R."/>
            <person name="Klages S."/>
            <person name="Esquenazi E."/>
            <person name="Niessen S."/>
            <person name="Hoover H."/>
            <person name="Rothmann M."/>
            <person name="Lasken R.S."/>
            <person name="Yates J.R.III."/>
            <person name="Reinhardt R."/>
            <person name="Kube M."/>
            <person name="Burkart M.D."/>
            <person name="Allen E.E."/>
            <person name="Dorrestein P.C."/>
            <person name="Gerwick W.H."/>
            <person name="Gerwick L."/>
        </authorList>
    </citation>
    <scope>NUCLEOTIDE SEQUENCE [LARGE SCALE GENOMIC DNA]</scope>
    <source>
        <strain evidence="3">3L</strain>
    </source>
</reference>
<dbReference type="eggNOG" id="COG3744">
    <property type="taxonomic scope" value="Bacteria"/>
</dbReference>
<name>F4XMN1_9CYAN</name>
<accession>F4XMN1</accession>
<dbReference type="Proteomes" id="UP000003959">
    <property type="component" value="Unassembled WGS sequence"/>
</dbReference>
<dbReference type="HOGENOM" id="CLU_129890_0_1_3"/>
<dbReference type="Gene3D" id="3.40.50.1010">
    <property type="entry name" value="5'-nuclease"/>
    <property type="match status" value="1"/>
</dbReference>
<evidence type="ECO:0000313" key="3">
    <source>
        <dbReference type="Proteomes" id="UP000003959"/>
    </source>
</evidence>
<evidence type="ECO:0000313" key="2">
    <source>
        <dbReference type="EMBL" id="EGJ33940.1"/>
    </source>
</evidence>
<dbReference type="InterPro" id="IPR052919">
    <property type="entry name" value="TA_system_RNase"/>
</dbReference>
<dbReference type="InterPro" id="IPR041705">
    <property type="entry name" value="PIN_Sll0205"/>
</dbReference>
<dbReference type="RefSeq" id="WP_008180924.1">
    <property type="nucleotide sequence ID" value="NZ_GL890840.1"/>
</dbReference>
<dbReference type="InterPro" id="IPR002716">
    <property type="entry name" value="PIN_dom"/>
</dbReference>
<dbReference type="EMBL" id="GL890840">
    <property type="protein sequence ID" value="EGJ33940.1"/>
    <property type="molecule type" value="Genomic_DNA"/>
</dbReference>
<organism evidence="2 3">
    <name type="scientific">Moorena producens 3L</name>
    <dbReference type="NCBI Taxonomy" id="489825"/>
    <lineage>
        <taxon>Bacteria</taxon>
        <taxon>Bacillati</taxon>
        <taxon>Cyanobacteriota</taxon>
        <taxon>Cyanophyceae</taxon>
        <taxon>Coleofasciculales</taxon>
        <taxon>Coleofasciculaceae</taxon>
        <taxon>Moorena</taxon>
    </lineage>
</organism>
<dbReference type="CDD" id="cd09872">
    <property type="entry name" value="PIN_Sll0205-like"/>
    <property type="match status" value="1"/>
</dbReference>
<feature type="domain" description="PIN" evidence="1">
    <location>
        <begin position="5"/>
        <end position="121"/>
    </location>
</feature>
<dbReference type="InterPro" id="IPR029060">
    <property type="entry name" value="PIN-like_dom_sf"/>
</dbReference>
<dbReference type="AlphaFoldDB" id="F4XMN1"/>
<proteinExistence type="predicted"/>
<gene>
    <name evidence="2" type="ORF">LYNGBM3L_22410</name>
</gene>
<dbReference type="PANTHER" id="PTHR36173:SF2">
    <property type="entry name" value="RIBONUCLEASE VAPC16"/>
    <property type="match status" value="1"/>
</dbReference>
<dbReference type="SUPFAM" id="SSF88723">
    <property type="entry name" value="PIN domain-like"/>
    <property type="match status" value="1"/>
</dbReference>
<dbReference type="OrthoDB" id="9798990at2"/>
<sequence>MTFFLLDTHTFIWLSENDQNLPKRLRDMIDVADSVYLSIASLWEIAIKLNLGKLSLQRSYQTIESELQSSDISLLPIAFIDTLQISNLPLHHRDPFDRMLIAQAMNRSLVLISRDNKFDAYPIQRLWAS</sequence>
<keyword evidence="3" id="KW-1185">Reference proteome</keyword>